<accession>A0ABW7H6L0</accession>
<name>A0ABW7H6L0_9BURK</name>
<sequence>MAESLKFTPRFWLKAGDQTWYPAPWWANAFPLLDAFEDPSRAQAEQSERALELRRILDQGGLVRSTEPNADHPVSDAVRAVYASAGIAHLLTQH</sequence>
<protein>
    <submittedName>
        <fullName evidence="1">Uncharacterized protein</fullName>
    </submittedName>
</protein>
<proteinExistence type="predicted"/>
<keyword evidence="2" id="KW-1185">Reference proteome</keyword>
<evidence type="ECO:0000313" key="1">
    <source>
        <dbReference type="EMBL" id="MFG6485531.1"/>
    </source>
</evidence>
<dbReference type="Proteomes" id="UP001606134">
    <property type="component" value="Unassembled WGS sequence"/>
</dbReference>
<dbReference type="EMBL" id="JBIGIC010000001">
    <property type="protein sequence ID" value="MFG6485531.1"/>
    <property type="molecule type" value="Genomic_DNA"/>
</dbReference>
<comment type="caution">
    <text evidence="1">The sequence shown here is derived from an EMBL/GenBank/DDBJ whole genome shotgun (WGS) entry which is preliminary data.</text>
</comment>
<dbReference type="RefSeq" id="WP_394406214.1">
    <property type="nucleotide sequence ID" value="NZ_JBIGIC010000001.1"/>
</dbReference>
<evidence type="ECO:0000313" key="2">
    <source>
        <dbReference type="Proteomes" id="UP001606134"/>
    </source>
</evidence>
<organism evidence="1 2">
    <name type="scientific">Pelomonas candidula</name>
    <dbReference type="NCBI Taxonomy" id="3299025"/>
    <lineage>
        <taxon>Bacteria</taxon>
        <taxon>Pseudomonadati</taxon>
        <taxon>Pseudomonadota</taxon>
        <taxon>Betaproteobacteria</taxon>
        <taxon>Burkholderiales</taxon>
        <taxon>Sphaerotilaceae</taxon>
        <taxon>Roseateles</taxon>
    </lineage>
</organism>
<gene>
    <name evidence="1" type="ORF">ACG04R_02540</name>
</gene>
<reference evidence="1 2" key="1">
    <citation type="submission" date="2024-08" db="EMBL/GenBank/DDBJ databases">
        <authorList>
            <person name="Lu H."/>
        </authorList>
    </citation>
    <scope>NUCLEOTIDE SEQUENCE [LARGE SCALE GENOMIC DNA]</scope>
    <source>
        <strain evidence="1 2">BYS78W</strain>
    </source>
</reference>